<reference evidence="1" key="1">
    <citation type="submission" date="2022-03" db="EMBL/GenBank/DDBJ databases">
        <title>Genomic analyses of argali, domestic sheep and their hybrids provide insights into chromosomal evolution, heterosis and genetic basis of agronomic traits.</title>
        <authorList>
            <person name="Li M."/>
        </authorList>
    </citation>
    <scope>NUCLEOTIDE SEQUENCE</scope>
    <source>
        <strain evidence="1">F1 hybrid</strain>
    </source>
</reference>
<name>A0ACB9VKP9_9CETA</name>
<evidence type="ECO:0000313" key="1">
    <source>
        <dbReference type="EMBL" id="KAI4589935.1"/>
    </source>
</evidence>
<accession>A0ACB9VKP9</accession>
<dbReference type="EMBL" id="CM043026">
    <property type="protein sequence ID" value="KAI4589935.1"/>
    <property type="molecule type" value="Genomic_DNA"/>
</dbReference>
<evidence type="ECO:0000313" key="2">
    <source>
        <dbReference type="Proteomes" id="UP001057279"/>
    </source>
</evidence>
<keyword evidence="2" id="KW-1185">Reference proteome</keyword>
<proteinExistence type="predicted"/>
<gene>
    <name evidence="1" type="ORF">MJG53_000984</name>
</gene>
<organism evidence="1 2">
    <name type="scientific">Ovis ammon polii x Ovis aries</name>
    <dbReference type="NCBI Taxonomy" id="2918886"/>
    <lineage>
        <taxon>Eukaryota</taxon>
        <taxon>Metazoa</taxon>
        <taxon>Chordata</taxon>
        <taxon>Craniata</taxon>
        <taxon>Vertebrata</taxon>
        <taxon>Euteleostomi</taxon>
        <taxon>Mammalia</taxon>
        <taxon>Eutheria</taxon>
        <taxon>Laurasiatheria</taxon>
        <taxon>Artiodactyla</taxon>
        <taxon>Ruminantia</taxon>
        <taxon>Pecora</taxon>
        <taxon>Bovidae</taxon>
        <taxon>Caprinae</taxon>
        <taxon>Ovis</taxon>
    </lineage>
</organism>
<protein>
    <submittedName>
        <fullName evidence="1">Uncharacterized protein</fullName>
    </submittedName>
</protein>
<dbReference type="Proteomes" id="UP001057279">
    <property type="component" value="Linkage Group LG01"/>
</dbReference>
<sequence length="1372" mass="154374">MSDNGELEDKPPAPPVRMSSTIFSTGGKDPLSANHSLKPLPSVPEEKKPRNKIISIFSSTEKGSKKKEKERPEISPPSDFEHTIHVGFDAVTGEFTGMPEQWARLLQTSNITKLEQKKNPQAVLDVLKFYDSNTVKQKYLSFTPPEKDGFPSGTPALNTKGSETSAVVTEEDDDDEETPPPVIAPRPDHTKSIYTRSVIDPIPAPVGDSNVDGGAKTSDKQKKKAKMTDEEIMEKLRTIVSIGDPKKKYTRYEKIGQGASGTVFTATDVALGQEVAIKQINLQKQPKKELIINEILVMKELKNPNIVNFLDSYLVGDELFVVMEYLAGGSLTDVVTETCMDEAQIAAVCRECLQALEFLHANQVIHRDIKSDNVLLGMEGSVKLTDFGFCAQITPEQSKRSTMVGTPYWMAPEVVTRKAYGPKVDIWSLGIMAIEMVEGEPPYLNENPLRALYLIATNGTPELQNPEKLSPIFRDFLNRCLEMDVEKRGSARELLQRSQRKLGGGGCCEQAEFLLADEASSKAGEGGAAVRAAAVSGPTTGQVPAARDVVNGYGTTECLDGRKPVFPLYDRSWPYKSDHAFAEEGCSEDVRDYTGHSGFTDLKSHVNSCIQISLCIRKMKKQRKILWRKGIHLAFSEKWNTGFGGFKKFYFHQHLCVLKAKLGRPVTWSRHLRHFQCRKKALQIQKTWIQDEPLFAKTKGNVAVQNLCTSASKVKGKDTKHFISSSRTFLKLQAEKLLSSAKNSDHEYSGEKSLLKAAADLPVNSVLGQANGHRPKTEPQASDFPMKFNGESQNPGESDRIVVTLSTHKRKRFCYGCYPGLVHHRNGGPLIPKKFQLNQHRRIKVSPHMMYEKLSMIRFRYKILRSQHFRTKSKVCKLKKAQQSWVQVTGDHQETLRENGEGGSCGPFPSPEPKDPSCQHPPYFPDMDSDAVVKGKNSHVPEGHAKGSPLLDKELSLDEAFPDQQNGSATYTWDQSPCSSPKWEYTELIHDIPLPEHHSSNVFILETEREVTALGQENRTSTVSDDRVKLSVSGADQSVRSVDGPVSEETVQNESSCQMDEDGSFKQNILSSKLLDHPYCKSPLEAPLTCSGLKLENQVGGGKNSQKTSPVDDEQLSICLSGFLDEVMKKYGSLVPLSEKDVLGRLKDVFNEDFSNRKPFINREITNYRARHQKCNFRIFYNKHMLDMDDLATLDGQNWLNDQVINMYGELIMDAVPDKVHFFNSFFHRQLVTKGYNGVKRWTKKVDLFKKSLLLIPIHLEVHWSLITVTLSNRIISFYDSQGIHFKFCVENIRKYLLTEAREKNRPEFLQGWQTAVTKCIPQQKNDSDCGVFVLQYCKCLALEQPFQFSQEDMPRVRKRIYKELCECRLMD</sequence>
<comment type="caution">
    <text evidence="1">The sequence shown here is derived from an EMBL/GenBank/DDBJ whole genome shotgun (WGS) entry which is preliminary data.</text>
</comment>